<comment type="function">
    <text evidence="3">RNA-binding nucleolar protein required for pre-rRNA processing. Involved in production of 18S rRNA and assembly of small ribosomal subunit.</text>
</comment>
<dbReference type="Proteomes" id="UP000077154">
    <property type="component" value="Unassembled WGS sequence"/>
</dbReference>
<dbReference type="InterPro" id="IPR011989">
    <property type="entry name" value="ARM-like"/>
</dbReference>
<sequence length="754" mass="82719">MAAPATTKKSSTSGIKRKAEPSKEAHIKGTKKSKVEAESTKPEKKKSSKKEDKPEKKSKEDKPEKKSKKPKMVESNDEDSDDMDVDGGVPLNGAEEEDTPMEEANDGIHPERRQFAAGQGPNGTSSREAHAKQKATIAERKAAKPLADPLLRTKKIWERLRRKSHVPKDERKQLVEELFQIITGKVKDFVLKHDSVRVIQTAIKYSTPEQKRMIAKELKGTYRQLAESKYAKFLIGKLLIQGDDEIRDLIVPEFFGYVRKMIKHAEASWILDDVYRGVANRQQKATILREWYGAEFSLFRDGEKVSGDLADVLEKEPGKRAPIMRELKELINHLVQKKMTGFTLLHDAMLQYYLNVKTGTEEDTEFMELLKSDEESDLLKNLAFTTSGARVVCLAFAHGVAKDRKHILKAYKDTIHLMAGDPNGHRIILAAYETVDDTVLTAKSIFPELLTKDADKQAEMVVTAANDLNARTTLLYLFQGRSSSLFPASLSADIEVLNEVDVARATTSKKDPEIRRAELAKALSPLLLNAIASAAGELATTSFGCQFITEVLFASVGDKTAALEAVASVAAGDPTAVVVEADAMDVDAAASAEDAMEVDIPFNDHSGGPRLHIANTAFGGKMLRSLIAGGRFDNKLKKVIPVSPPLNFADILYPVIEEHIIEWATGSSSFVVLSLLETENFSSKAEVLEKLKQGKNALQKAATEETAEQKAKAAEIAGAGKENGDVKAKKGKKKAAPTQKAVGNAGSRMLLSML</sequence>
<dbReference type="GO" id="GO:0006417">
    <property type="term" value="P:regulation of translation"/>
    <property type="evidence" value="ECO:0007669"/>
    <property type="project" value="TreeGrafter"/>
</dbReference>
<evidence type="ECO:0000256" key="3">
    <source>
        <dbReference type="ARBA" id="ARBA00024893"/>
    </source>
</evidence>
<dbReference type="PANTHER" id="PTHR13389:SF0">
    <property type="entry name" value="PUMILIO HOMOLOG 3"/>
    <property type="match status" value="1"/>
</dbReference>
<feature type="region of interest" description="Disordered" evidence="4">
    <location>
        <begin position="713"/>
        <end position="747"/>
    </location>
</feature>
<organism evidence="6">
    <name type="scientific">Pseudogymnoascus destructans</name>
    <dbReference type="NCBI Taxonomy" id="655981"/>
    <lineage>
        <taxon>Eukaryota</taxon>
        <taxon>Fungi</taxon>
        <taxon>Dikarya</taxon>
        <taxon>Ascomycota</taxon>
        <taxon>Pezizomycotina</taxon>
        <taxon>Leotiomycetes</taxon>
        <taxon>Thelebolales</taxon>
        <taxon>Thelebolaceae</taxon>
        <taxon>Pseudogymnoascus</taxon>
    </lineage>
</organism>
<keyword evidence="2" id="KW-0694">RNA-binding</keyword>
<evidence type="ECO:0000313" key="6">
    <source>
        <dbReference type="EMBL" id="OAF60888.1"/>
    </source>
</evidence>
<evidence type="ECO:0000259" key="5">
    <source>
        <dbReference type="PROSITE" id="PS50303"/>
    </source>
</evidence>
<dbReference type="VEuPathDB" id="FungiDB:GMDG_08421"/>
<evidence type="ECO:0000256" key="4">
    <source>
        <dbReference type="SAM" id="MobiDB-lite"/>
    </source>
</evidence>
<feature type="compositionally biased region" description="Basic and acidic residues" evidence="4">
    <location>
        <begin position="17"/>
        <end position="42"/>
    </location>
</feature>
<reference evidence="6" key="1">
    <citation type="submission" date="2016-03" db="EMBL/GenBank/DDBJ databases">
        <title>Updated assembly of Pseudogymnoascus destructans, the fungus causing white-nose syndrome of bats.</title>
        <authorList>
            <person name="Palmer J.M."/>
            <person name="Drees K.P."/>
            <person name="Foster J.T."/>
            <person name="Lindner D.L."/>
        </authorList>
    </citation>
    <scope>NUCLEOTIDE SEQUENCE [LARGE SCALE GENOMIC DNA]</scope>
    <source>
        <strain evidence="6">20631-21</strain>
    </source>
</reference>
<dbReference type="Pfam" id="PF08144">
    <property type="entry name" value="CPL"/>
    <property type="match status" value="1"/>
</dbReference>
<dbReference type="PANTHER" id="PTHR13389">
    <property type="entry name" value="PUMILIO HOMOLOG 3"/>
    <property type="match status" value="1"/>
</dbReference>
<dbReference type="GO" id="GO:0005730">
    <property type="term" value="C:nucleolus"/>
    <property type="evidence" value="ECO:0007669"/>
    <property type="project" value="TreeGrafter"/>
</dbReference>
<proteinExistence type="predicted"/>
<dbReference type="InterPro" id="IPR040059">
    <property type="entry name" value="PUM3"/>
</dbReference>
<evidence type="ECO:0000256" key="2">
    <source>
        <dbReference type="ARBA" id="ARBA00022884"/>
    </source>
</evidence>
<dbReference type="AlphaFoldDB" id="A0A177AFK4"/>
<dbReference type="GO" id="GO:0003729">
    <property type="term" value="F:mRNA binding"/>
    <property type="evidence" value="ECO:0007669"/>
    <property type="project" value="TreeGrafter"/>
</dbReference>
<feature type="compositionally biased region" description="Acidic residues" evidence="4">
    <location>
        <begin position="94"/>
        <end position="105"/>
    </location>
</feature>
<dbReference type="PROSITE" id="PS50303">
    <property type="entry name" value="PUM_HD"/>
    <property type="match status" value="1"/>
</dbReference>
<dbReference type="RefSeq" id="XP_024326169.1">
    <property type="nucleotide sequence ID" value="XM_024466368.1"/>
</dbReference>
<feature type="compositionally biased region" description="Basic and acidic residues" evidence="4">
    <location>
        <begin position="49"/>
        <end position="64"/>
    </location>
</feature>
<dbReference type="GeneID" id="36285791"/>
<feature type="compositionally biased region" description="Acidic residues" evidence="4">
    <location>
        <begin position="75"/>
        <end position="85"/>
    </location>
</feature>
<dbReference type="Gene3D" id="1.25.10.10">
    <property type="entry name" value="Leucine-rich Repeat Variant"/>
    <property type="match status" value="1"/>
</dbReference>
<feature type="region of interest" description="Disordered" evidence="4">
    <location>
        <begin position="1"/>
        <end position="108"/>
    </location>
</feature>
<dbReference type="SUPFAM" id="SSF48371">
    <property type="entry name" value="ARM repeat"/>
    <property type="match status" value="1"/>
</dbReference>
<gene>
    <name evidence="6" type="primary">PUF6</name>
    <name evidence="6" type="ORF">VC83_02712</name>
</gene>
<dbReference type="EMBL" id="KV441390">
    <property type="protein sequence ID" value="OAF60888.1"/>
    <property type="molecule type" value="Genomic_DNA"/>
</dbReference>
<dbReference type="InterPro" id="IPR001313">
    <property type="entry name" value="Pumilio_RNA-bd_rpt"/>
</dbReference>
<feature type="domain" description="PUM-HD" evidence="5">
    <location>
        <begin position="152"/>
        <end position="555"/>
    </location>
</feature>
<dbReference type="OrthoDB" id="497380at2759"/>
<dbReference type="InterPro" id="IPR016024">
    <property type="entry name" value="ARM-type_fold"/>
</dbReference>
<name>A0A177AFK4_9PEZI</name>
<protein>
    <submittedName>
        <fullName evidence="6">Pumilio y domain member 6</fullName>
    </submittedName>
</protein>
<dbReference type="InterPro" id="IPR012959">
    <property type="entry name" value="CPL_dom"/>
</dbReference>
<keyword evidence="1" id="KW-0677">Repeat</keyword>
<dbReference type="SMART" id="SM00025">
    <property type="entry name" value="Pumilio"/>
    <property type="match status" value="4"/>
</dbReference>
<dbReference type="InterPro" id="IPR033133">
    <property type="entry name" value="PUM-HD"/>
</dbReference>
<dbReference type="eggNOG" id="KOG2050">
    <property type="taxonomic scope" value="Eukaryota"/>
</dbReference>
<accession>A0A177AFK4</accession>
<evidence type="ECO:0000256" key="1">
    <source>
        <dbReference type="ARBA" id="ARBA00022737"/>
    </source>
</evidence>